<dbReference type="GeneID" id="40315130"/>
<proteinExistence type="predicted"/>
<reference evidence="2 3" key="1">
    <citation type="journal article" date="2018" name="BMC Genomics">
        <title>Genomic comparison of Trypanosoma conorhini and Trypanosoma rangeli to Trypanosoma cruzi strains of high and low virulence.</title>
        <authorList>
            <person name="Bradwell K.R."/>
            <person name="Koparde V.N."/>
            <person name="Matveyev A.V."/>
            <person name="Serrano M.G."/>
            <person name="Alves J.M."/>
            <person name="Parikh H."/>
            <person name="Huang B."/>
            <person name="Lee V."/>
            <person name="Espinosa-Alvarez O."/>
            <person name="Ortiz P.A."/>
            <person name="Costa-Martins A.G."/>
            <person name="Teixeira M.M."/>
            <person name="Buck G.A."/>
        </authorList>
    </citation>
    <scope>NUCLEOTIDE SEQUENCE [LARGE SCALE GENOMIC DNA]</scope>
    <source>
        <strain evidence="2 3">025E</strain>
    </source>
</reference>
<dbReference type="Proteomes" id="UP000284403">
    <property type="component" value="Unassembled WGS sequence"/>
</dbReference>
<name>A0A3R7N6I3_9TRYP</name>
<evidence type="ECO:0000313" key="2">
    <source>
        <dbReference type="EMBL" id="RNF26211.1"/>
    </source>
</evidence>
<organism evidence="2 3">
    <name type="scientific">Trypanosoma conorhini</name>
    <dbReference type="NCBI Taxonomy" id="83891"/>
    <lineage>
        <taxon>Eukaryota</taxon>
        <taxon>Discoba</taxon>
        <taxon>Euglenozoa</taxon>
        <taxon>Kinetoplastea</taxon>
        <taxon>Metakinetoplastina</taxon>
        <taxon>Trypanosomatida</taxon>
        <taxon>Trypanosomatidae</taxon>
        <taxon>Trypanosoma</taxon>
    </lineage>
</organism>
<evidence type="ECO:0000313" key="3">
    <source>
        <dbReference type="Proteomes" id="UP000284403"/>
    </source>
</evidence>
<dbReference type="RefSeq" id="XP_029231417.1">
    <property type="nucleotide sequence ID" value="XM_029368457.1"/>
</dbReference>
<accession>A0A3R7N6I3</accession>
<dbReference type="OrthoDB" id="272507at2759"/>
<dbReference type="AlphaFoldDB" id="A0A3R7N6I3"/>
<gene>
    <name evidence="2" type="ORF">Tco025E_01519</name>
</gene>
<keyword evidence="3" id="KW-1185">Reference proteome</keyword>
<evidence type="ECO:0000256" key="1">
    <source>
        <dbReference type="SAM" id="MobiDB-lite"/>
    </source>
</evidence>
<dbReference type="EMBL" id="MKKU01000052">
    <property type="protein sequence ID" value="RNF26211.1"/>
    <property type="molecule type" value="Genomic_DNA"/>
</dbReference>
<feature type="region of interest" description="Disordered" evidence="1">
    <location>
        <begin position="351"/>
        <end position="373"/>
    </location>
</feature>
<sequence>MMQAVAETLLPSLSSFFSLAALPLRGGVGRKVHLHSCPMDGSVVLAAESSPSTDARDILILVGQRSVAGGGGGRREQTRCIVFDAIPCADMEVIMEQVECLEQVLPCGICVLGVSLPGDGAREIVGLRRFLKDHAQVSALFAATHDGAGKVQCQLLHSGKTLTVTTLETRPVFATMACYFNSPLGLFPFIVRSNGANLNHSVAVDVTSTTVLERNGIWDSVDGLYAVQLGGKEGKEEEMMCVHVTFAPLFSCGRDVYRAICSLLPKVAQKPGGALVRVESQRYPALLYQWIFTPAKKGTTTLSMEQWNELRELIEDGVGEEVQPSQVVTETFLGSPPAPVEAAKTWKTDAAKKPEEGVPAKNSAQLAGGGVSC</sequence>
<protein>
    <submittedName>
        <fullName evidence="2">Uncharacterized protein</fullName>
    </submittedName>
</protein>
<comment type="caution">
    <text evidence="2">The sequence shown here is derived from an EMBL/GenBank/DDBJ whole genome shotgun (WGS) entry which is preliminary data.</text>
</comment>